<keyword evidence="1" id="KW-1133">Transmembrane helix</keyword>
<name>A0A917TNL6_9ACTN</name>
<dbReference type="Proteomes" id="UP000608890">
    <property type="component" value="Unassembled WGS sequence"/>
</dbReference>
<accession>A0A917TNL6</accession>
<evidence type="ECO:0008006" key="4">
    <source>
        <dbReference type="Google" id="ProtNLM"/>
    </source>
</evidence>
<protein>
    <recommendedName>
        <fullName evidence="4">TadE family protein</fullName>
    </recommendedName>
</protein>
<dbReference type="AlphaFoldDB" id="A0A917TNL6"/>
<proteinExistence type="predicted"/>
<dbReference type="EMBL" id="BMNB01000004">
    <property type="protein sequence ID" value="GGM28998.1"/>
    <property type="molecule type" value="Genomic_DNA"/>
</dbReference>
<organism evidence="2 3">
    <name type="scientific">Micromonospora sonchi</name>
    <dbReference type="NCBI Taxonomy" id="1763543"/>
    <lineage>
        <taxon>Bacteria</taxon>
        <taxon>Bacillati</taxon>
        <taxon>Actinomycetota</taxon>
        <taxon>Actinomycetes</taxon>
        <taxon>Micromonosporales</taxon>
        <taxon>Micromonosporaceae</taxon>
        <taxon>Micromonospora</taxon>
    </lineage>
</organism>
<evidence type="ECO:0000256" key="1">
    <source>
        <dbReference type="SAM" id="Phobius"/>
    </source>
</evidence>
<reference evidence="2" key="2">
    <citation type="submission" date="2020-09" db="EMBL/GenBank/DDBJ databases">
        <authorList>
            <person name="Sun Q."/>
            <person name="Zhou Y."/>
        </authorList>
    </citation>
    <scope>NUCLEOTIDE SEQUENCE</scope>
    <source>
        <strain evidence="2">CGMCC 4.7312</strain>
    </source>
</reference>
<evidence type="ECO:0000313" key="2">
    <source>
        <dbReference type="EMBL" id="GGM28998.1"/>
    </source>
</evidence>
<reference evidence="2" key="1">
    <citation type="journal article" date="2014" name="Int. J. Syst. Evol. Microbiol.">
        <title>Complete genome sequence of Corynebacterium casei LMG S-19264T (=DSM 44701T), isolated from a smear-ripened cheese.</title>
        <authorList>
            <consortium name="US DOE Joint Genome Institute (JGI-PGF)"/>
            <person name="Walter F."/>
            <person name="Albersmeier A."/>
            <person name="Kalinowski J."/>
            <person name="Ruckert C."/>
        </authorList>
    </citation>
    <scope>NUCLEOTIDE SEQUENCE</scope>
    <source>
        <strain evidence="2">CGMCC 4.7312</strain>
    </source>
</reference>
<gene>
    <name evidence="2" type="ORF">GCM10011608_12130</name>
</gene>
<keyword evidence="3" id="KW-1185">Reference proteome</keyword>
<evidence type="ECO:0000313" key="3">
    <source>
        <dbReference type="Proteomes" id="UP000608890"/>
    </source>
</evidence>
<comment type="caution">
    <text evidence="2">The sequence shown here is derived from an EMBL/GenBank/DDBJ whole genome shotgun (WGS) entry which is preliminary data.</text>
</comment>
<keyword evidence="1" id="KW-0472">Membrane</keyword>
<keyword evidence="1" id="KW-0812">Transmembrane</keyword>
<sequence>MKTRKAPADTVRPPVGRLAVLRGDEGSVSTEIALTYVPLMVLAALAVVACLRLASADSDVNAAAAAAARQASLARTPAAAVAGGRDAAAATLQGRKMTCRPHSTSISSGGLVPGGVVSATVVCTVHLEDLFGLGLPGSVTLSGTSSQPVDRYIGSTP</sequence>
<feature type="transmembrane region" description="Helical" evidence="1">
    <location>
        <begin position="32"/>
        <end position="51"/>
    </location>
</feature>